<dbReference type="InterPro" id="IPR013762">
    <property type="entry name" value="Integrase-like_cat_sf"/>
</dbReference>
<dbReference type="KEGG" id="sual:KDD17_02650"/>
<feature type="domain" description="Tyr recombinase" evidence="4">
    <location>
        <begin position="233"/>
        <end position="434"/>
    </location>
</feature>
<name>A0A975PMR3_9RHOB</name>
<dbReference type="RefSeq" id="WP_212705165.1">
    <property type="nucleotide sequence ID" value="NZ_CP073581.1"/>
</dbReference>
<dbReference type="PANTHER" id="PTHR30629">
    <property type="entry name" value="PROPHAGE INTEGRASE"/>
    <property type="match status" value="1"/>
</dbReference>
<dbReference type="InterPro" id="IPR050808">
    <property type="entry name" value="Phage_Integrase"/>
</dbReference>
<dbReference type="GO" id="GO:0003677">
    <property type="term" value="F:DNA binding"/>
    <property type="evidence" value="ECO:0007669"/>
    <property type="project" value="InterPro"/>
</dbReference>
<evidence type="ECO:0000259" key="4">
    <source>
        <dbReference type="PROSITE" id="PS51898"/>
    </source>
</evidence>
<evidence type="ECO:0000256" key="2">
    <source>
        <dbReference type="ARBA" id="ARBA00022908"/>
    </source>
</evidence>
<reference evidence="5" key="1">
    <citation type="submission" date="2021-04" db="EMBL/GenBank/DDBJ databases">
        <title>Complete genome sequence for Sulfitobacter sp. strain JK7-1.</title>
        <authorList>
            <person name="Park S.-J."/>
        </authorList>
    </citation>
    <scope>NUCLEOTIDE SEQUENCE</scope>
    <source>
        <strain evidence="5">JK7-1</strain>
    </source>
</reference>
<accession>A0A975PMR3</accession>
<gene>
    <name evidence="5" type="ORF">KDD17_02650</name>
</gene>
<proteinExistence type="inferred from homology"/>
<protein>
    <submittedName>
        <fullName evidence="5">Integrase family protein</fullName>
    </submittedName>
</protein>
<keyword evidence="2" id="KW-0229">DNA integration</keyword>
<dbReference type="InterPro" id="IPR002104">
    <property type="entry name" value="Integrase_catalytic"/>
</dbReference>
<keyword evidence="3" id="KW-0233">DNA recombination</keyword>
<evidence type="ECO:0000313" key="6">
    <source>
        <dbReference type="Proteomes" id="UP000683291"/>
    </source>
</evidence>
<dbReference type="EMBL" id="CP073581">
    <property type="protein sequence ID" value="QUJ76969.1"/>
    <property type="molecule type" value="Genomic_DNA"/>
</dbReference>
<comment type="similarity">
    <text evidence="1">Belongs to the 'phage' integrase family.</text>
</comment>
<keyword evidence="6" id="KW-1185">Reference proteome</keyword>
<dbReference type="InterPro" id="IPR025166">
    <property type="entry name" value="Integrase_DNA_bind_dom"/>
</dbReference>
<organism evidence="5 6">
    <name type="scientific">Sulfitobacter albidus</name>
    <dbReference type="NCBI Taxonomy" id="2829501"/>
    <lineage>
        <taxon>Bacteria</taxon>
        <taxon>Pseudomonadati</taxon>
        <taxon>Pseudomonadota</taxon>
        <taxon>Alphaproteobacteria</taxon>
        <taxon>Rhodobacterales</taxon>
        <taxon>Roseobacteraceae</taxon>
        <taxon>Sulfitobacter</taxon>
    </lineage>
</organism>
<dbReference type="GO" id="GO:0015074">
    <property type="term" value="P:DNA integration"/>
    <property type="evidence" value="ECO:0007669"/>
    <property type="project" value="UniProtKB-KW"/>
</dbReference>
<evidence type="ECO:0000313" key="5">
    <source>
        <dbReference type="EMBL" id="QUJ76969.1"/>
    </source>
</evidence>
<dbReference type="PROSITE" id="PS51898">
    <property type="entry name" value="TYR_RECOMBINASE"/>
    <property type="match status" value="1"/>
</dbReference>
<dbReference type="Proteomes" id="UP000683291">
    <property type="component" value="Chromosome 1"/>
</dbReference>
<dbReference type="AlphaFoldDB" id="A0A975PMR3"/>
<dbReference type="Gene3D" id="1.10.443.10">
    <property type="entry name" value="Intergrase catalytic core"/>
    <property type="match status" value="1"/>
</dbReference>
<dbReference type="GO" id="GO:0006310">
    <property type="term" value="P:DNA recombination"/>
    <property type="evidence" value="ECO:0007669"/>
    <property type="project" value="UniProtKB-KW"/>
</dbReference>
<evidence type="ECO:0000256" key="1">
    <source>
        <dbReference type="ARBA" id="ARBA00008857"/>
    </source>
</evidence>
<dbReference type="InterPro" id="IPR038488">
    <property type="entry name" value="Integrase_DNA-bd_sf"/>
</dbReference>
<dbReference type="InterPro" id="IPR011010">
    <property type="entry name" value="DNA_brk_join_enz"/>
</dbReference>
<dbReference type="Pfam" id="PF13356">
    <property type="entry name" value="Arm-DNA-bind_3"/>
    <property type="match status" value="1"/>
</dbReference>
<evidence type="ECO:0000256" key="3">
    <source>
        <dbReference type="ARBA" id="ARBA00023172"/>
    </source>
</evidence>
<dbReference type="Gene3D" id="3.30.160.390">
    <property type="entry name" value="Integrase, DNA-binding domain"/>
    <property type="match status" value="1"/>
</dbReference>
<dbReference type="Pfam" id="PF00589">
    <property type="entry name" value="Phage_integrase"/>
    <property type="match status" value="1"/>
</dbReference>
<dbReference type="PANTHER" id="PTHR30629:SF2">
    <property type="entry name" value="PROPHAGE INTEGRASE INTS-RELATED"/>
    <property type="match status" value="1"/>
</dbReference>
<sequence>MPRVELTDKFIKSKNVTKRTDITDTKETGLLIRVYPSGLKSFAFRLRDPSGNIQSTPIGHYGDIGLADARLAAAELRRRLKAGENITNAAKKAAARSAAALHAEIPTLQELIIEYEIIMAPTRKTWQRTVNDNGSEARRRIERVFQPHLSTQVTEISLEDLAYTMGSYVPRSGKGTANGQVSRARAYVMTMFDWAAHRNKSNKIGRGRRQKLDVVDVRQTYDPSIDDHTIKGFRDRALDHLELARVLPLLVWPAPKCLGLKTNPYLDLRAISLRFLLLTAARRSEMVNMRWGHYREKVGIWHKPYVKTISGAPKNQSLPLSDAAIALLHSLPNFQGRKPDELVFPNAEGGGLDNWQRITGKVHQASNTSDWHRHDLRRTAATIMKLLGVSPRVIDEILAHNASSRDDGSSHALENYFASTHLLEHVADPQKVALDKLAEALDHIEHVQQDIDKR</sequence>
<dbReference type="SUPFAM" id="SSF56349">
    <property type="entry name" value="DNA breaking-rejoining enzymes"/>
    <property type="match status" value="1"/>
</dbReference>